<dbReference type="Proteomes" id="UP000292424">
    <property type="component" value="Chromosome"/>
</dbReference>
<keyword evidence="9 13" id="KW-0413">Isomerase</keyword>
<dbReference type="Gene3D" id="3.90.79.10">
    <property type="entry name" value="Nucleoside Triphosphate Pyrophosphohydrolase"/>
    <property type="match status" value="1"/>
</dbReference>
<evidence type="ECO:0000313" key="14">
    <source>
        <dbReference type="Proteomes" id="UP000292424"/>
    </source>
</evidence>
<keyword evidence="6" id="KW-0460">Magnesium</keyword>
<feature type="active site" evidence="11">
    <location>
        <position position="113"/>
    </location>
</feature>
<dbReference type="NCBIfam" id="TIGR02150">
    <property type="entry name" value="IPP_isom_1"/>
    <property type="match status" value="1"/>
</dbReference>
<keyword evidence="4" id="KW-0963">Cytoplasm</keyword>
<dbReference type="RefSeq" id="WP_131329198.1">
    <property type="nucleotide sequence ID" value="NZ_CP044016.1"/>
</dbReference>
<evidence type="ECO:0000256" key="5">
    <source>
        <dbReference type="ARBA" id="ARBA00022723"/>
    </source>
</evidence>
<dbReference type="GO" id="GO:0050992">
    <property type="term" value="P:dimethylallyl diphosphate biosynthetic process"/>
    <property type="evidence" value="ECO:0007669"/>
    <property type="project" value="UniProtKB-UniPathway"/>
</dbReference>
<keyword evidence="8" id="KW-0414">Isoprene biosynthesis</keyword>
<dbReference type="InterPro" id="IPR056375">
    <property type="entry name" value="Idi_bact"/>
</dbReference>
<sequence>MDRNHVIIVDENDCQLGVMDKLVAHKKGILHRAFSIFIFNNSGELLLQKRAKNKYHGAGLWTNTCCSHPQMDENIMESAVERLNFEMGLHCTINFSHTFIYNSAVENNLIEHELDHVYIGYSEYNPKINEEEVQDFKWVDKDFVIKDIIQNPNSYTSWFKLSLPIVFSRYY</sequence>
<protein>
    <recommendedName>
        <fullName evidence="3 10">Isopentenyl-diphosphate delta-isomerase</fullName>
        <ecNumber evidence="3 10">5.3.3.2</ecNumber>
    </recommendedName>
</protein>
<keyword evidence="5" id="KW-0479">Metal-binding</keyword>
<dbReference type="GO" id="GO:0046872">
    <property type="term" value="F:metal ion binding"/>
    <property type="evidence" value="ECO:0007669"/>
    <property type="project" value="UniProtKB-KW"/>
</dbReference>
<dbReference type="EC" id="5.3.3.2" evidence="3 10"/>
<dbReference type="NCBIfam" id="NF002995">
    <property type="entry name" value="PRK03759.1"/>
    <property type="match status" value="1"/>
</dbReference>
<dbReference type="GO" id="GO:0004452">
    <property type="term" value="F:isopentenyl-diphosphate delta-isomerase activity"/>
    <property type="evidence" value="ECO:0007669"/>
    <property type="project" value="UniProtKB-UniRule"/>
</dbReference>
<accession>A0A5P2G9U9</accession>
<evidence type="ECO:0000256" key="8">
    <source>
        <dbReference type="ARBA" id="ARBA00023229"/>
    </source>
</evidence>
<evidence type="ECO:0000256" key="3">
    <source>
        <dbReference type="ARBA" id="ARBA00012057"/>
    </source>
</evidence>
<evidence type="ECO:0000256" key="1">
    <source>
        <dbReference type="ARBA" id="ARBA00004826"/>
    </source>
</evidence>
<dbReference type="Pfam" id="PF00293">
    <property type="entry name" value="NUDIX"/>
    <property type="match status" value="1"/>
</dbReference>
<feature type="active site" evidence="11">
    <location>
        <position position="66"/>
    </location>
</feature>
<comment type="pathway">
    <text evidence="1">Isoprenoid biosynthesis; dimethylallyl diphosphate biosynthesis; dimethylallyl diphosphate from isopentenyl diphosphate: step 1/1.</text>
</comment>
<dbReference type="InterPro" id="IPR011876">
    <property type="entry name" value="IsopentenylPP_isomerase_typ1"/>
</dbReference>
<name>A0A5P2G9U9_9BACT</name>
<evidence type="ECO:0000313" key="13">
    <source>
        <dbReference type="EMBL" id="QES88311.1"/>
    </source>
</evidence>
<dbReference type="HAMAP" id="MF_00202">
    <property type="entry name" value="Idi"/>
    <property type="match status" value="1"/>
</dbReference>
<evidence type="ECO:0000256" key="10">
    <source>
        <dbReference type="NCBIfam" id="TIGR02150"/>
    </source>
</evidence>
<dbReference type="PANTHER" id="PTHR10885">
    <property type="entry name" value="ISOPENTENYL-DIPHOSPHATE DELTA-ISOMERASE"/>
    <property type="match status" value="1"/>
</dbReference>
<dbReference type="UniPathway" id="UPA00059">
    <property type="reaction ID" value="UER00104"/>
</dbReference>
<evidence type="ECO:0000259" key="12">
    <source>
        <dbReference type="PROSITE" id="PS51462"/>
    </source>
</evidence>
<organism evidence="13 14">
    <name type="scientific">Rhizosphaericola mali</name>
    <dbReference type="NCBI Taxonomy" id="2545455"/>
    <lineage>
        <taxon>Bacteria</taxon>
        <taxon>Pseudomonadati</taxon>
        <taxon>Bacteroidota</taxon>
        <taxon>Chitinophagia</taxon>
        <taxon>Chitinophagales</taxon>
        <taxon>Chitinophagaceae</taxon>
        <taxon>Rhizosphaericola</taxon>
    </lineage>
</organism>
<dbReference type="EMBL" id="CP044016">
    <property type="protein sequence ID" value="QES88311.1"/>
    <property type="molecule type" value="Genomic_DNA"/>
</dbReference>
<dbReference type="PROSITE" id="PS51462">
    <property type="entry name" value="NUDIX"/>
    <property type="match status" value="1"/>
</dbReference>
<dbReference type="SUPFAM" id="SSF55811">
    <property type="entry name" value="Nudix"/>
    <property type="match status" value="1"/>
</dbReference>
<gene>
    <name evidence="13" type="ORF">E0W69_006395</name>
</gene>
<evidence type="ECO:0000256" key="11">
    <source>
        <dbReference type="PIRSR" id="PIRSR018427-1"/>
    </source>
</evidence>
<evidence type="ECO:0000256" key="4">
    <source>
        <dbReference type="ARBA" id="ARBA00022490"/>
    </source>
</evidence>
<keyword evidence="14" id="KW-1185">Reference proteome</keyword>
<dbReference type="PANTHER" id="PTHR10885:SF0">
    <property type="entry name" value="ISOPENTENYL-DIPHOSPHATE DELTA-ISOMERASE"/>
    <property type="match status" value="1"/>
</dbReference>
<dbReference type="CDD" id="cd02885">
    <property type="entry name" value="NUDIX_IPP_Isomerase"/>
    <property type="match status" value="1"/>
</dbReference>
<reference evidence="13 14" key="1">
    <citation type="submission" date="2019-09" db="EMBL/GenBank/DDBJ databases">
        <title>Complete genome sequence of Arachidicoccus sp. B3-10 isolated from apple orchard soil.</title>
        <authorList>
            <person name="Kim H.S."/>
            <person name="Han K.-I."/>
            <person name="Suh M.K."/>
            <person name="Lee K.C."/>
            <person name="Eom M.K."/>
            <person name="Kim J.-S."/>
            <person name="Kang S.W."/>
            <person name="Sin Y."/>
            <person name="Lee J.-S."/>
        </authorList>
    </citation>
    <scope>NUCLEOTIDE SEQUENCE [LARGE SCALE GENOMIC DNA]</scope>
    <source>
        <strain evidence="13 14">B3-10</strain>
    </source>
</reference>
<keyword evidence="7" id="KW-0464">Manganese</keyword>
<dbReference type="OrthoDB" id="9809458at2"/>
<dbReference type="PIRSF" id="PIRSF018427">
    <property type="entry name" value="Isopntndiph_ism"/>
    <property type="match status" value="1"/>
</dbReference>
<comment type="similarity">
    <text evidence="2">Belongs to the IPP isomerase type 1 family.</text>
</comment>
<evidence type="ECO:0000256" key="9">
    <source>
        <dbReference type="ARBA" id="ARBA00023235"/>
    </source>
</evidence>
<dbReference type="InterPro" id="IPR015797">
    <property type="entry name" value="NUDIX_hydrolase-like_dom_sf"/>
</dbReference>
<evidence type="ECO:0000256" key="2">
    <source>
        <dbReference type="ARBA" id="ARBA00007579"/>
    </source>
</evidence>
<dbReference type="AlphaFoldDB" id="A0A5P2G9U9"/>
<evidence type="ECO:0000256" key="7">
    <source>
        <dbReference type="ARBA" id="ARBA00023211"/>
    </source>
</evidence>
<evidence type="ECO:0000256" key="6">
    <source>
        <dbReference type="ARBA" id="ARBA00022842"/>
    </source>
</evidence>
<dbReference type="GO" id="GO:0005737">
    <property type="term" value="C:cytoplasm"/>
    <property type="evidence" value="ECO:0007669"/>
    <property type="project" value="TreeGrafter"/>
</dbReference>
<feature type="domain" description="Nudix hydrolase" evidence="12">
    <location>
        <begin position="29"/>
        <end position="161"/>
    </location>
</feature>
<proteinExistence type="inferred from homology"/>
<dbReference type="InterPro" id="IPR000086">
    <property type="entry name" value="NUDIX_hydrolase_dom"/>
</dbReference>
<dbReference type="GO" id="GO:0009240">
    <property type="term" value="P:isopentenyl diphosphate biosynthetic process"/>
    <property type="evidence" value="ECO:0007669"/>
    <property type="project" value="TreeGrafter"/>
</dbReference>
<dbReference type="KEGG" id="arac:E0W69_006395"/>